<evidence type="ECO:0000313" key="3">
    <source>
        <dbReference type="Proteomes" id="UP000583454"/>
    </source>
</evidence>
<dbReference type="InterPro" id="IPR006597">
    <property type="entry name" value="Sel1-like"/>
</dbReference>
<comment type="caution">
    <text evidence="2">The sequence shown here is derived from an EMBL/GenBank/DDBJ whole genome shotgun (WGS) entry which is preliminary data.</text>
</comment>
<sequence length="206" mass="22096">MPRPRSFNDLARSCFLAIAVALVSSSVGAQMPSSEGADGSADAVTNLKAYAEYKMGHYDTAKEIWEGLAAKGNTTALINLSNMFTQGNGVSADEKKAFSYTQQAAKLGDARAQHDVGLAYEKGSLVDRDIDKAAEWLRKSAEQDYADGQFAYGVLLATGRGKGLNSVSEADRAEAIAWLRKAQAHGQTEAAGYIKVIEEQKAKPRE</sequence>
<dbReference type="InterPro" id="IPR011990">
    <property type="entry name" value="TPR-like_helical_dom_sf"/>
</dbReference>
<dbReference type="EMBL" id="JACHOP010000036">
    <property type="protein sequence ID" value="MBB5760159.1"/>
    <property type="molecule type" value="Genomic_DNA"/>
</dbReference>
<evidence type="ECO:0000313" key="2">
    <source>
        <dbReference type="EMBL" id="MBB5760159.1"/>
    </source>
</evidence>
<dbReference type="Gene3D" id="1.25.40.10">
    <property type="entry name" value="Tetratricopeptide repeat domain"/>
    <property type="match status" value="1"/>
</dbReference>
<dbReference type="SMART" id="SM00671">
    <property type="entry name" value="SEL1"/>
    <property type="match status" value="3"/>
</dbReference>
<organism evidence="2 3">
    <name type="scientific">Methylorubrum rhodinum</name>
    <dbReference type="NCBI Taxonomy" id="29428"/>
    <lineage>
        <taxon>Bacteria</taxon>
        <taxon>Pseudomonadati</taxon>
        <taxon>Pseudomonadota</taxon>
        <taxon>Alphaproteobacteria</taxon>
        <taxon>Hyphomicrobiales</taxon>
        <taxon>Methylobacteriaceae</taxon>
        <taxon>Methylorubrum</taxon>
    </lineage>
</organism>
<proteinExistence type="predicted"/>
<dbReference type="InterPro" id="IPR050767">
    <property type="entry name" value="Sel1_AlgK"/>
</dbReference>
<dbReference type="PANTHER" id="PTHR11102:SF160">
    <property type="entry name" value="ERAD-ASSOCIATED E3 UBIQUITIN-PROTEIN LIGASE COMPONENT HRD3"/>
    <property type="match status" value="1"/>
</dbReference>
<evidence type="ECO:0000256" key="1">
    <source>
        <dbReference type="SAM" id="SignalP"/>
    </source>
</evidence>
<dbReference type="PANTHER" id="PTHR11102">
    <property type="entry name" value="SEL-1-LIKE PROTEIN"/>
    <property type="match status" value="1"/>
</dbReference>
<reference evidence="2 3" key="1">
    <citation type="submission" date="2020-08" db="EMBL/GenBank/DDBJ databases">
        <title>Genomic Encyclopedia of Type Strains, Phase IV (KMG-IV): sequencing the most valuable type-strain genomes for metagenomic binning, comparative biology and taxonomic classification.</title>
        <authorList>
            <person name="Goeker M."/>
        </authorList>
    </citation>
    <scope>NUCLEOTIDE SEQUENCE [LARGE SCALE GENOMIC DNA]</scope>
    <source>
        <strain evidence="2 3">DSM 2163</strain>
    </source>
</reference>
<dbReference type="AlphaFoldDB" id="A0A840ZPV8"/>
<evidence type="ECO:0008006" key="4">
    <source>
        <dbReference type="Google" id="ProtNLM"/>
    </source>
</evidence>
<keyword evidence="1" id="KW-0732">Signal</keyword>
<dbReference type="SUPFAM" id="SSF81901">
    <property type="entry name" value="HCP-like"/>
    <property type="match status" value="1"/>
</dbReference>
<keyword evidence="3" id="KW-1185">Reference proteome</keyword>
<protein>
    <recommendedName>
        <fullName evidence="4">Sel1 repeat family protein</fullName>
    </recommendedName>
</protein>
<dbReference type="Pfam" id="PF08238">
    <property type="entry name" value="Sel1"/>
    <property type="match status" value="3"/>
</dbReference>
<dbReference type="RefSeq" id="WP_183573862.1">
    <property type="nucleotide sequence ID" value="NZ_JACHOP010000036.1"/>
</dbReference>
<name>A0A840ZPV8_9HYPH</name>
<feature type="signal peptide" evidence="1">
    <location>
        <begin position="1"/>
        <end position="29"/>
    </location>
</feature>
<gene>
    <name evidence="2" type="ORF">HNR00_004905</name>
</gene>
<feature type="chain" id="PRO_5032850354" description="Sel1 repeat family protein" evidence="1">
    <location>
        <begin position="30"/>
        <end position="206"/>
    </location>
</feature>
<dbReference type="Proteomes" id="UP000583454">
    <property type="component" value="Unassembled WGS sequence"/>
</dbReference>
<accession>A0A840ZPV8</accession>